<organism evidence="2 3">
    <name type="scientific">Litorivita pollutaquae</name>
    <dbReference type="NCBI Taxonomy" id="2200892"/>
    <lineage>
        <taxon>Bacteria</taxon>
        <taxon>Pseudomonadati</taxon>
        <taxon>Pseudomonadota</taxon>
        <taxon>Alphaproteobacteria</taxon>
        <taxon>Rhodobacterales</taxon>
        <taxon>Paracoccaceae</taxon>
        <taxon>Litorivita</taxon>
    </lineage>
</organism>
<dbReference type="PANTHER" id="PTHR46401">
    <property type="entry name" value="GLYCOSYLTRANSFERASE WBBK-RELATED"/>
    <property type="match status" value="1"/>
</dbReference>
<dbReference type="GO" id="GO:0016757">
    <property type="term" value="F:glycosyltransferase activity"/>
    <property type="evidence" value="ECO:0007669"/>
    <property type="project" value="TreeGrafter"/>
</dbReference>
<reference evidence="2 3" key="1">
    <citation type="submission" date="2018-05" db="EMBL/GenBank/DDBJ databases">
        <title>Oceanovita maritima gen. nov., sp. nov., a marine bacterium in the family Rhodobacteraceae isolated from surface seawater of Lundu port Xiamen, China.</title>
        <authorList>
            <person name="Hetharua B.H."/>
            <person name="Min D."/>
            <person name="Liao H."/>
            <person name="Tian Y."/>
        </authorList>
    </citation>
    <scope>NUCLEOTIDE SEQUENCE [LARGE SCALE GENOMIC DNA]</scope>
    <source>
        <strain evidence="2 3">FSX-11</strain>
    </source>
</reference>
<evidence type="ECO:0000313" key="2">
    <source>
        <dbReference type="EMBL" id="PYC47537.1"/>
    </source>
</evidence>
<dbReference type="Pfam" id="PF13692">
    <property type="entry name" value="Glyco_trans_1_4"/>
    <property type="match status" value="1"/>
</dbReference>
<dbReference type="AlphaFoldDB" id="A0A2V4NMJ2"/>
<dbReference type="RefSeq" id="WP_110795846.1">
    <property type="nucleotide sequence ID" value="NZ_KZ826484.1"/>
</dbReference>
<dbReference type="EMBL" id="QFVT01000005">
    <property type="protein sequence ID" value="PYC47537.1"/>
    <property type="molecule type" value="Genomic_DNA"/>
</dbReference>
<evidence type="ECO:0000256" key="1">
    <source>
        <dbReference type="ARBA" id="ARBA00022679"/>
    </source>
</evidence>
<dbReference type="Proteomes" id="UP000248012">
    <property type="component" value="Unassembled WGS sequence"/>
</dbReference>
<dbReference type="Gene3D" id="3.40.50.2000">
    <property type="entry name" value="Glycogen Phosphorylase B"/>
    <property type="match status" value="2"/>
</dbReference>
<proteinExistence type="predicted"/>
<keyword evidence="1 2" id="KW-0808">Transferase</keyword>
<dbReference type="OrthoDB" id="9807414at2"/>
<protein>
    <submittedName>
        <fullName evidence="2">Glycosyltransferase</fullName>
    </submittedName>
</protein>
<dbReference type="GO" id="GO:0009103">
    <property type="term" value="P:lipopolysaccharide biosynthetic process"/>
    <property type="evidence" value="ECO:0007669"/>
    <property type="project" value="TreeGrafter"/>
</dbReference>
<dbReference type="PANTHER" id="PTHR46401:SF2">
    <property type="entry name" value="GLYCOSYLTRANSFERASE WBBK-RELATED"/>
    <property type="match status" value="1"/>
</dbReference>
<accession>A0A2V4NMJ2</accession>
<evidence type="ECO:0000313" key="3">
    <source>
        <dbReference type="Proteomes" id="UP000248012"/>
    </source>
</evidence>
<dbReference type="SUPFAM" id="SSF53756">
    <property type="entry name" value="UDP-Glycosyltransferase/glycogen phosphorylase"/>
    <property type="match status" value="1"/>
</dbReference>
<keyword evidence="3" id="KW-1185">Reference proteome</keyword>
<name>A0A2V4NMJ2_9RHOB</name>
<gene>
    <name evidence="2" type="ORF">DI396_08785</name>
</gene>
<comment type="caution">
    <text evidence="2">The sequence shown here is derived from an EMBL/GenBank/DDBJ whole genome shotgun (WGS) entry which is preliminary data.</text>
</comment>
<sequence>MKILYYNWVDYLDFEKRGGGVTVYQRNVIEALDKEPNVDAWFISSGISYDVVTQKPRWERLKYNASAHKGRRFEIVNSGVLAPAHHSFGSVEQLSHPATEETFFDFIDKNGPFDVVHFNNLEGLPVDVLRLKERWPETKVIVSLHNYYPICPQVNLWYDERENCTNFENGSKCASCLQHRPDTRIVKLANGVAYNFKRKGIKPGTKLFDKGFRPAMRLAGRSTNEMIKLKHKIKGNPAKPEDGNTQPAHHAFVDRRAHFVDTINRYADRVLCVSERVGVVAAYFGIKPALIDTSYIGTKQSQKYAETKPNKTILREDGTITLGYMGYMRRDKGFFFLLDALEALDAKTAKKIRLVICARRGDHATMERVAALKEKFLDLSYADGYTHEQLDKILKNVDVGVVPVLWEDNLPQVAIEMHARHIPLLTSDLGGAKELSSCADMVFRAGDTAGLHGKLRDLLAGTITQEAYWKDAMAPLSMKQHIDELMAFYA</sequence>